<dbReference type="InterPro" id="IPR029753">
    <property type="entry name" value="D-isomer_DH_CS"/>
</dbReference>
<dbReference type="Pfam" id="PF00389">
    <property type="entry name" value="2-Hacid_dh"/>
    <property type="match status" value="1"/>
</dbReference>
<evidence type="ECO:0000256" key="4">
    <source>
        <dbReference type="RuleBase" id="RU003719"/>
    </source>
</evidence>
<dbReference type="GO" id="GO:0016618">
    <property type="term" value="F:hydroxypyruvate reductase [NAD(P)H] activity"/>
    <property type="evidence" value="ECO:0007669"/>
    <property type="project" value="TreeGrafter"/>
</dbReference>
<dbReference type="PANTHER" id="PTHR10996">
    <property type="entry name" value="2-HYDROXYACID DEHYDROGENASE-RELATED"/>
    <property type="match status" value="1"/>
</dbReference>
<keyword evidence="3" id="KW-0520">NAD</keyword>
<dbReference type="Pfam" id="PF02826">
    <property type="entry name" value="2-Hacid_dh_C"/>
    <property type="match status" value="1"/>
</dbReference>
<dbReference type="SUPFAM" id="SSF51735">
    <property type="entry name" value="NAD(P)-binding Rossmann-fold domains"/>
    <property type="match status" value="1"/>
</dbReference>
<feature type="domain" description="D-isomer specific 2-hydroxyacid dehydrogenase NAD-binding" evidence="6">
    <location>
        <begin position="156"/>
        <end position="333"/>
    </location>
</feature>
<protein>
    <submittedName>
        <fullName evidence="7">Glyoxylate reductase</fullName>
    </submittedName>
</protein>
<dbReference type="InterPro" id="IPR050223">
    <property type="entry name" value="D-isomer_2-hydroxyacid_DH"/>
</dbReference>
<dbReference type="SUPFAM" id="SSF52283">
    <property type="entry name" value="Formate/glycerate dehydrogenase catalytic domain-like"/>
    <property type="match status" value="1"/>
</dbReference>
<evidence type="ECO:0000256" key="3">
    <source>
        <dbReference type="ARBA" id="ARBA00023027"/>
    </source>
</evidence>
<reference evidence="7 8" key="1">
    <citation type="journal article" date="2015" name="Nature">
        <title>rRNA introns, odd ribosomes, and small enigmatic genomes across a large radiation of phyla.</title>
        <authorList>
            <person name="Brown C.T."/>
            <person name="Hug L.A."/>
            <person name="Thomas B.C."/>
            <person name="Sharon I."/>
            <person name="Castelle C.J."/>
            <person name="Singh A."/>
            <person name="Wilkins M.J."/>
            <person name="Williams K.H."/>
            <person name="Banfield J.F."/>
        </authorList>
    </citation>
    <scope>NUCLEOTIDE SEQUENCE [LARGE SCALE GENOMIC DNA]</scope>
</reference>
<sequence length="374" mass="41992">MFEVRKKTCSTSVPRVRVRIRSARPFACPSAPLLKNIILFIWLNEGMGKPKIFVTHVYLGKFLERLKEKYEVVVWKDKNITREDLLTGVKGSVGIISLLTEKIDGEVMDSAGSQLRVISNYAVGYDNVEVEAATKRGISVTNTPGVLTESVAEEVIAFVLVLFRRIAEGDRFVREGKYKGWEPDLLLGTGIKDKTMGIVGLGRIGRWTARMARALGMKVIYFNRHRDEEFEEEYGVTYHTFDQLLENAEVVSLSVPLTDETRHLIGERELKLMKPSAILINTSRGPIVDQEILIKALKEKWIAGAGLDVFEDESQVPEDLRALPNTVLTPHTASATIETRIAMARIVVDNVTDAIEGRQPLCLVNPDVWKEKID</sequence>
<dbReference type="InterPro" id="IPR036291">
    <property type="entry name" value="NAD(P)-bd_dom_sf"/>
</dbReference>
<dbReference type="InterPro" id="IPR006140">
    <property type="entry name" value="D-isomer_DH_NAD-bd"/>
</dbReference>
<comment type="similarity">
    <text evidence="1 4">Belongs to the D-isomer specific 2-hydroxyacid dehydrogenase family.</text>
</comment>
<evidence type="ECO:0000259" key="5">
    <source>
        <dbReference type="Pfam" id="PF00389"/>
    </source>
</evidence>
<dbReference type="InterPro" id="IPR006139">
    <property type="entry name" value="D-isomer_2_OHA_DH_cat_dom"/>
</dbReference>
<dbReference type="GO" id="GO:0030267">
    <property type="term" value="F:glyoxylate reductase (NADPH) activity"/>
    <property type="evidence" value="ECO:0007669"/>
    <property type="project" value="TreeGrafter"/>
</dbReference>
<dbReference type="PATRIC" id="fig|1618380.3.peg.307"/>
<dbReference type="Proteomes" id="UP000034797">
    <property type="component" value="Unassembled WGS sequence"/>
</dbReference>
<evidence type="ECO:0000313" key="7">
    <source>
        <dbReference type="EMBL" id="KKT86068.1"/>
    </source>
</evidence>
<evidence type="ECO:0000256" key="1">
    <source>
        <dbReference type="ARBA" id="ARBA00005854"/>
    </source>
</evidence>
<dbReference type="PROSITE" id="PS00671">
    <property type="entry name" value="D_2_HYDROXYACID_DH_3"/>
    <property type="match status" value="1"/>
</dbReference>
<dbReference type="FunFam" id="3.40.50.720:FF:000203">
    <property type="entry name" value="D-3-phosphoglycerate dehydrogenase (SerA)"/>
    <property type="match status" value="1"/>
</dbReference>
<dbReference type="GO" id="GO:0051287">
    <property type="term" value="F:NAD binding"/>
    <property type="evidence" value="ECO:0007669"/>
    <property type="project" value="InterPro"/>
</dbReference>
<dbReference type="Gene3D" id="3.40.50.720">
    <property type="entry name" value="NAD(P)-binding Rossmann-like Domain"/>
    <property type="match status" value="2"/>
</dbReference>
<organism evidence="7 8">
    <name type="scientific">Candidatus Collierbacteria bacterium GW2011_GWA2_44_99</name>
    <dbReference type="NCBI Taxonomy" id="1618380"/>
    <lineage>
        <taxon>Bacteria</taxon>
        <taxon>Candidatus Collieribacteriota</taxon>
    </lineage>
</organism>
<dbReference type="CDD" id="cd05301">
    <property type="entry name" value="GDH"/>
    <property type="match status" value="1"/>
</dbReference>
<proteinExistence type="inferred from homology"/>
<dbReference type="AlphaFoldDB" id="A0A0G1KR69"/>
<dbReference type="InterPro" id="IPR029752">
    <property type="entry name" value="D-isomer_DH_CS1"/>
</dbReference>
<dbReference type="GO" id="GO:0005829">
    <property type="term" value="C:cytosol"/>
    <property type="evidence" value="ECO:0007669"/>
    <property type="project" value="TreeGrafter"/>
</dbReference>
<keyword evidence="2 4" id="KW-0560">Oxidoreductase</keyword>
<dbReference type="PROSITE" id="PS00065">
    <property type="entry name" value="D_2_HYDROXYACID_DH_1"/>
    <property type="match status" value="1"/>
</dbReference>
<evidence type="ECO:0000256" key="2">
    <source>
        <dbReference type="ARBA" id="ARBA00023002"/>
    </source>
</evidence>
<comment type="caution">
    <text evidence="7">The sequence shown here is derived from an EMBL/GenBank/DDBJ whole genome shotgun (WGS) entry which is preliminary data.</text>
</comment>
<accession>A0A0G1KR69</accession>
<evidence type="ECO:0000313" key="8">
    <source>
        <dbReference type="Proteomes" id="UP000034797"/>
    </source>
</evidence>
<evidence type="ECO:0000259" key="6">
    <source>
        <dbReference type="Pfam" id="PF02826"/>
    </source>
</evidence>
<name>A0A0G1KR69_9BACT</name>
<feature type="domain" description="D-isomer specific 2-hydroxyacid dehydrogenase catalytic" evidence="5">
    <location>
        <begin position="61"/>
        <end position="365"/>
    </location>
</feature>
<gene>
    <name evidence="7" type="ORF">UW84_C0017G0035</name>
</gene>
<dbReference type="EMBL" id="LCJW01000017">
    <property type="protein sequence ID" value="KKT86068.1"/>
    <property type="molecule type" value="Genomic_DNA"/>
</dbReference>
<dbReference type="PANTHER" id="PTHR10996:SF283">
    <property type="entry name" value="GLYOXYLATE_HYDROXYPYRUVATE REDUCTASE B"/>
    <property type="match status" value="1"/>
</dbReference>